<keyword evidence="5" id="KW-0169">Cobalamin biosynthesis</keyword>
<comment type="catalytic activity">
    <reaction evidence="9">
        <text>O-phospho-L-threonine + H(+) = (R)-1-aminopropan-2-yl phosphate + CO2</text>
        <dbReference type="Rhea" id="RHEA:11492"/>
        <dbReference type="ChEBI" id="CHEBI:15378"/>
        <dbReference type="ChEBI" id="CHEBI:16526"/>
        <dbReference type="ChEBI" id="CHEBI:58563"/>
        <dbReference type="ChEBI" id="CHEBI:58675"/>
        <dbReference type="EC" id="4.1.1.81"/>
    </reaction>
</comment>
<dbReference type="NCBIfam" id="TIGR01140">
    <property type="entry name" value="L_thr_O3P_dcar"/>
    <property type="match status" value="1"/>
</dbReference>
<dbReference type="PROSITE" id="PS00105">
    <property type="entry name" value="AA_TRANSFER_CLASS_1"/>
    <property type="match status" value="1"/>
</dbReference>
<evidence type="ECO:0000313" key="12">
    <source>
        <dbReference type="Proteomes" id="UP000243488"/>
    </source>
</evidence>
<dbReference type="Pfam" id="PF00155">
    <property type="entry name" value="Aminotran_1_2"/>
    <property type="match status" value="1"/>
</dbReference>
<dbReference type="KEGG" id="ppha:BVH74_15345"/>
<protein>
    <recommendedName>
        <fullName evidence="4">threonine-phosphate decarboxylase</fullName>
        <ecNumber evidence="4">4.1.1.81</ecNumber>
    </recommendedName>
    <alternativeName>
        <fullName evidence="8">L-threonine-O-3-phosphate decarboxylase</fullName>
    </alternativeName>
</protein>
<dbReference type="InterPro" id="IPR004838">
    <property type="entry name" value="NHTrfase_class1_PyrdxlP-BS"/>
</dbReference>
<keyword evidence="6" id="KW-0663">Pyridoxal phosphate</keyword>
<evidence type="ECO:0000256" key="1">
    <source>
        <dbReference type="ARBA" id="ARBA00001933"/>
    </source>
</evidence>
<feature type="domain" description="Aminotransferase class I/classII large" evidence="10">
    <location>
        <begin position="64"/>
        <end position="309"/>
    </location>
</feature>
<keyword evidence="12" id="KW-1185">Reference proteome</keyword>
<evidence type="ECO:0000256" key="7">
    <source>
        <dbReference type="ARBA" id="ARBA00023239"/>
    </source>
</evidence>
<dbReference type="PANTHER" id="PTHR42885">
    <property type="entry name" value="HISTIDINOL-PHOSPHATE AMINOTRANSFERASE-RELATED"/>
    <property type="match status" value="1"/>
</dbReference>
<dbReference type="RefSeq" id="WP_080050935.1">
    <property type="nucleotide sequence ID" value="NZ_CP020100.1"/>
</dbReference>
<sequence>MLEHGGRLRRAARQYGIALDAWLDLSTGLAPWVWPLPAVPVSCWSRLPEPDDGLEAIARDYYRAPALLPVAGSQAAIQALPSLRPACRVRVLGPCYAEHAQAWRQAGHQVQVWDEREQGLPPLDDCDVLVLVNPNNPTGRLLAPAILLAWQAELAVRGGWLVVDEAFADLQPEYSLAPYSERPGLIVLRSLGKFFALAGARLGFVLSDTALLARLNQRLGPWTVNGPARFVAQQVLAERDTQQVWRWRLQREGQRLQQLLSACGLTPDGGCALFQWVCRTDAADLHQALAGQGILTRLFSQPVALRIGLPGNEMGWSRLEQALQGLALPAPQLIQEESAL</sequence>
<dbReference type="Proteomes" id="UP000243488">
    <property type="component" value="Chromosome"/>
</dbReference>
<dbReference type="Gene3D" id="3.90.1150.10">
    <property type="entry name" value="Aspartate Aminotransferase, domain 1"/>
    <property type="match status" value="1"/>
</dbReference>
<dbReference type="GO" id="GO:0009236">
    <property type="term" value="P:cobalamin biosynthetic process"/>
    <property type="evidence" value="ECO:0007669"/>
    <property type="project" value="UniProtKB-UniPathway"/>
</dbReference>
<comment type="pathway">
    <text evidence="3">Cofactor biosynthesis; adenosylcobalamin biosynthesis.</text>
</comment>
<dbReference type="STRING" id="1931241.BVH74_15345"/>
<gene>
    <name evidence="11" type="ORF">BVH74_15345</name>
</gene>
<dbReference type="UniPathway" id="UPA00148"/>
<dbReference type="GO" id="GO:0048472">
    <property type="term" value="F:threonine-phosphate decarboxylase activity"/>
    <property type="evidence" value="ECO:0007669"/>
    <property type="project" value="UniProtKB-EC"/>
</dbReference>
<dbReference type="EMBL" id="CP020100">
    <property type="protein sequence ID" value="AQZ96042.1"/>
    <property type="molecule type" value="Genomic_DNA"/>
</dbReference>
<evidence type="ECO:0000256" key="9">
    <source>
        <dbReference type="ARBA" id="ARBA00048531"/>
    </source>
</evidence>
<dbReference type="InterPro" id="IPR015424">
    <property type="entry name" value="PyrdxlP-dep_Trfase"/>
</dbReference>
<dbReference type="AlphaFoldDB" id="A0A1V0B7Y2"/>
<dbReference type="InterPro" id="IPR005860">
    <property type="entry name" value="CobD"/>
</dbReference>
<organism evidence="11 12">
    <name type="scientific">Halopseudomonas phragmitis</name>
    <dbReference type="NCBI Taxonomy" id="1931241"/>
    <lineage>
        <taxon>Bacteria</taxon>
        <taxon>Pseudomonadati</taxon>
        <taxon>Pseudomonadota</taxon>
        <taxon>Gammaproteobacteria</taxon>
        <taxon>Pseudomonadales</taxon>
        <taxon>Pseudomonadaceae</taxon>
        <taxon>Halopseudomonas</taxon>
    </lineage>
</organism>
<evidence type="ECO:0000256" key="8">
    <source>
        <dbReference type="ARBA" id="ARBA00029996"/>
    </source>
</evidence>
<name>A0A1V0B7Y2_9GAMM</name>
<evidence type="ECO:0000256" key="3">
    <source>
        <dbReference type="ARBA" id="ARBA00004953"/>
    </source>
</evidence>
<evidence type="ECO:0000256" key="6">
    <source>
        <dbReference type="ARBA" id="ARBA00022898"/>
    </source>
</evidence>
<keyword evidence="7" id="KW-0456">Lyase</keyword>
<evidence type="ECO:0000256" key="5">
    <source>
        <dbReference type="ARBA" id="ARBA00022573"/>
    </source>
</evidence>
<comment type="cofactor">
    <cofactor evidence="1">
        <name>pyridoxal 5'-phosphate</name>
        <dbReference type="ChEBI" id="CHEBI:597326"/>
    </cofactor>
</comment>
<evidence type="ECO:0000256" key="4">
    <source>
        <dbReference type="ARBA" id="ARBA00012285"/>
    </source>
</evidence>
<proteinExistence type="predicted"/>
<dbReference type="EC" id="4.1.1.81" evidence="4"/>
<evidence type="ECO:0000259" key="10">
    <source>
        <dbReference type="Pfam" id="PF00155"/>
    </source>
</evidence>
<dbReference type="GO" id="GO:0030170">
    <property type="term" value="F:pyridoxal phosphate binding"/>
    <property type="evidence" value="ECO:0007669"/>
    <property type="project" value="InterPro"/>
</dbReference>
<dbReference type="InterPro" id="IPR015421">
    <property type="entry name" value="PyrdxlP-dep_Trfase_major"/>
</dbReference>
<dbReference type="InterPro" id="IPR015422">
    <property type="entry name" value="PyrdxlP-dep_Trfase_small"/>
</dbReference>
<evidence type="ECO:0000256" key="2">
    <source>
        <dbReference type="ARBA" id="ARBA00003444"/>
    </source>
</evidence>
<dbReference type="InterPro" id="IPR004839">
    <property type="entry name" value="Aminotransferase_I/II_large"/>
</dbReference>
<accession>A0A1V0B7Y2</accession>
<dbReference type="CDD" id="cd00609">
    <property type="entry name" value="AAT_like"/>
    <property type="match status" value="1"/>
</dbReference>
<evidence type="ECO:0000313" key="11">
    <source>
        <dbReference type="EMBL" id="AQZ96042.1"/>
    </source>
</evidence>
<dbReference type="SUPFAM" id="SSF53383">
    <property type="entry name" value="PLP-dependent transferases"/>
    <property type="match status" value="1"/>
</dbReference>
<dbReference type="Gene3D" id="3.40.640.10">
    <property type="entry name" value="Type I PLP-dependent aspartate aminotransferase-like (Major domain)"/>
    <property type="match status" value="1"/>
</dbReference>
<reference evidence="11 12" key="1">
    <citation type="submission" date="2017-03" db="EMBL/GenBank/DDBJ databases">
        <title>Complete genome sequence of the novel DNRA strain Pseudomonas sp. S-6-2 isolated from Chinese polluted river sediment. Journal of Biotechnology.</title>
        <authorList>
            <person name="Li J."/>
            <person name="Xiang F."/>
            <person name="Wang L."/>
            <person name="Xi L."/>
            <person name="Liu J."/>
        </authorList>
    </citation>
    <scope>NUCLEOTIDE SEQUENCE [LARGE SCALE GENOMIC DNA]</scope>
    <source>
        <strain evidence="11 12">S-6-2</strain>
    </source>
</reference>
<dbReference type="PANTHER" id="PTHR42885:SF1">
    <property type="entry name" value="THREONINE-PHOSPHATE DECARBOXYLASE"/>
    <property type="match status" value="1"/>
</dbReference>
<comment type="function">
    <text evidence="2">Decarboxylates L-threonine-O-3-phosphate to yield (R)-1-amino-2-propanol O-2-phosphate, the precursor for the linkage between the nucleotide loop and the corrin ring in cobalamin.</text>
</comment>